<name>W3XKC0_PESFW</name>
<sequence length="397" mass="45381">MAGLSIPVQYQDQLELVTVRDQRSDEEILQTLTQYVPVTSEKNIWAFWHSGVTNMPAWCQRNVVDWIRICDPSWTVRILDNVADSPNYALKHLSADLLPEAFVNKEMDGPYVGPHSADFLRGACLLQYGGVFLDVGCILLRDMDRIVWDTLEDPNSPYQIAVPLMYGHTIANHFVAARKGDPFIKRWHELFTHIWKGHKNHEGLIENPLVSFGAQHSFDESRASNFNWDMVVSPKTVMEYITQVVAWQRLCMLEDAGDGFSCTDYWSTNVFCFDVLKEDWAAEDEIGFDGQELYDLLTLKRDPNDTSEQQKKAEKLVWRLLCQASMEKITHGKGLVRGKSLGRLLDEEGNIGKDREPGTFAELLRYGSVHFRQKRATIVQMKAQKPSQTLKKGVLEP</sequence>
<dbReference type="GeneID" id="19265334"/>
<dbReference type="Gene3D" id="3.90.550.20">
    <property type="match status" value="1"/>
</dbReference>
<proteinExistence type="predicted"/>
<dbReference type="InterPro" id="IPR029044">
    <property type="entry name" value="Nucleotide-diphossugar_trans"/>
</dbReference>
<dbReference type="InParanoid" id="W3XKC0"/>
<dbReference type="EMBL" id="KI912109">
    <property type="protein sequence ID" value="ETS86493.1"/>
    <property type="molecule type" value="Genomic_DNA"/>
</dbReference>
<dbReference type="KEGG" id="pfy:PFICI_00321"/>
<dbReference type="HOGENOM" id="CLU_061936_0_0_1"/>
<reference evidence="2" key="1">
    <citation type="journal article" date="2015" name="BMC Genomics">
        <title>Genomic and transcriptomic analysis of the endophytic fungus Pestalotiopsis fici reveals its lifestyle and high potential for synthesis of natural products.</title>
        <authorList>
            <person name="Wang X."/>
            <person name="Zhang X."/>
            <person name="Liu L."/>
            <person name="Xiang M."/>
            <person name="Wang W."/>
            <person name="Sun X."/>
            <person name="Che Y."/>
            <person name="Guo L."/>
            <person name="Liu G."/>
            <person name="Guo L."/>
            <person name="Wang C."/>
            <person name="Yin W.B."/>
            <person name="Stadler M."/>
            <person name="Zhang X."/>
            <person name="Liu X."/>
        </authorList>
    </citation>
    <scope>NUCLEOTIDE SEQUENCE [LARGE SCALE GENOMIC DNA]</scope>
    <source>
        <strain evidence="2">W106-1 / CGMCC3.15140</strain>
    </source>
</reference>
<dbReference type="RefSeq" id="XP_007827093.1">
    <property type="nucleotide sequence ID" value="XM_007828902.1"/>
</dbReference>
<dbReference type="InterPro" id="IPR008441">
    <property type="entry name" value="AfumC-like_glycosyl_Trfase"/>
</dbReference>
<evidence type="ECO:0000313" key="1">
    <source>
        <dbReference type="EMBL" id="ETS86493.1"/>
    </source>
</evidence>
<dbReference type="AlphaFoldDB" id="W3XKC0"/>
<organism evidence="1 2">
    <name type="scientific">Pestalotiopsis fici (strain W106-1 / CGMCC3.15140)</name>
    <dbReference type="NCBI Taxonomy" id="1229662"/>
    <lineage>
        <taxon>Eukaryota</taxon>
        <taxon>Fungi</taxon>
        <taxon>Dikarya</taxon>
        <taxon>Ascomycota</taxon>
        <taxon>Pezizomycotina</taxon>
        <taxon>Sordariomycetes</taxon>
        <taxon>Xylariomycetidae</taxon>
        <taxon>Amphisphaeriales</taxon>
        <taxon>Sporocadaceae</taxon>
        <taxon>Pestalotiopsis</taxon>
    </lineage>
</organism>
<evidence type="ECO:0008006" key="3">
    <source>
        <dbReference type="Google" id="ProtNLM"/>
    </source>
</evidence>
<accession>W3XKC0</accession>
<dbReference type="OrthoDB" id="409543at2759"/>
<keyword evidence="2" id="KW-1185">Reference proteome</keyword>
<dbReference type="OMA" id="VPWMYGT"/>
<dbReference type="GO" id="GO:0016757">
    <property type="term" value="F:glycosyltransferase activity"/>
    <property type="evidence" value="ECO:0007669"/>
    <property type="project" value="InterPro"/>
</dbReference>
<dbReference type="Proteomes" id="UP000030651">
    <property type="component" value="Unassembled WGS sequence"/>
</dbReference>
<gene>
    <name evidence="1" type="ORF">PFICI_00321</name>
</gene>
<dbReference type="SUPFAM" id="SSF53448">
    <property type="entry name" value="Nucleotide-diphospho-sugar transferases"/>
    <property type="match status" value="1"/>
</dbReference>
<evidence type="ECO:0000313" key="2">
    <source>
        <dbReference type="Proteomes" id="UP000030651"/>
    </source>
</evidence>
<protein>
    <recommendedName>
        <fullName evidence="3">Capsule polysaccharide biosynthesis protein</fullName>
    </recommendedName>
</protein>
<dbReference type="Pfam" id="PF05704">
    <property type="entry name" value="Caps_synth"/>
    <property type="match status" value="1"/>
</dbReference>
<dbReference type="eggNOG" id="ENOG502RHHQ">
    <property type="taxonomic scope" value="Eukaryota"/>
</dbReference>